<organism evidence="2 3">
    <name type="scientific">Streptomyces griseomycini</name>
    <dbReference type="NCBI Taxonomy" id="66895"/>
    <lineage>
        <taxon>Bacteria</taxon>
        <taxon>Bacillati</taxon>
        <taxon>Actinomycetota</taxon>
        <taxon>Actinomycetes</taxon>
        <taxon>Kitasatosporales</taxon>
        <taxon>Streptomycetaceae</taxon>
        <taxon>Streptomyces</taxon>
    </lineage>
</organism>
<accession>A0A7W7PWA3</accession>
<comment type="caution">
    <text evidence="2">The sequence shown here is derived from an EMBL/GenBank/DDBJ whole genome shotgun (WGS) entry which is preliminary data.</text>
</comment>
<keyword evidence="1" id="KW-0812">Transmembrane</keyword>
<evidence type="ECO:0000313" key="2">
    <source>
        <dbReference type="EMBL" id="MBB4902526.1"/>
    </source>
</evidence>
<gene>
    <name evidence="2" type="ORF">FHS37_006623</name>
</gene>
<keyword evidence="1" id="KW-0472">Membrane</keyword>
<proteinExistence type="predicted"/>
<feature type="transmembrane region" description="Helical" evidence="1">
    <location>
        <begin position="59"/>
        <end position="77"/>
    </location>
</feature>
<keyword evidence="3" id="KW-1185">Reference proteome</keyword>
<name>A0A7W7PWA3_9ACTN</name>
<dbReference type="AlphaFoldDB" id="A0A7W7PWA3"/>
<dbReference type="EMBL" id="JACHJI010000017">
    <property type="protein sequence ID" value="MBB4902526.1"/>
    <property type="molecule type" value="Genomic_DNA"/>
</dbReference>
<protein>
    <submittedName>
        <fullName evidence="2">Uncharacterized protein</fullName>
    </submittedName>
</protein>
<dbReference type="Proteomes" id="UP000579523">
    <property type="component" value="Unassembled WGS sequence"/>
</dbReference>
<keyword evidence="1" id="KW-1133">Transmembrane helix</keyword>
<dbReference type="RefSeq" id="WP_221500619.1">
    <property type="nucleotide sequence ID" value="NZ_BMTK01000031.1"/>
</dbReference>
<evidence type="ECO:0000256" key="1">
    <source>
        <dbReference type="SAM" id="Phobius"/>
    </source>
</evidence>
<evidence type="ECO:0000313" key="3">
    <source>
        <dbReference type="Proteomes" id="UP000579523"/>
    </source>
</evidence>
<reference evidence="2 3" key="1">
    <citation type="submission" date="2020-08" db="EMBL/GenBank/DDBJ databases">
        <title>Genomic Encyclopedia of Type Strains, Phase III (KMG-III): the genomes of soil and plant-associated and newly described type strains.</title>
        <authorList>
            <person name="Whitman W."/>
        </authorList>
    </citation>
    <scope>NUCLEOTIDE SEQUENCE [LARGE SCALE GENOMIC DNA]</scope>
    <source>
        <strain evidence="2 3">CECT 3273</strain>
    </source>
</reference>
<sequence length="81" mass="9373">MKTAVQFLRRHTSRILWGTWAAFFVIYETVTLVNKQDDDTLSETTRRAFRTRTSKTGRALFTVTVAGGAVWFLFHILTETM</sequence>